<dbReference type="InterPro" id="IPR036291">
    <property type="entry name" value="NAD(P)-bd_dom_sf"/>
</dbReference>
<evidence type="ECO:0000313" key="3">
    <source>
        <dbReference type="EMBL" id="NYD75989.1"/>
    </source>
</evidence>
<reference evidence="3 4" key="1">
    <citation type="submission" date="2020-07" db="EMBL/GenBank/DDBJ databases">
        <title>Sequencing the genomes of 1000 actinobacteria strains.</title>
        <authorList>
            <person name="Klenk H.-P."/>
        </authorList>
    </citation>
    <scope>NUCLEOTIDE SEQUENCE [LARGE SCALE GENOMIC DNA]</scope>
    <source>
        <strain evidence="3 4">DSM 23871</strain>
    </source>
</reference>
<evidence type="ECO:0000313" key="4">
    <source>
        <dbReference type="Proteomes" id="UP000589620"/>
    </source>
</evidence>
<dbReference type="GO" id="GO:0016491">
    <property type="term" value="F:oxidoreductase activity"/>
    <property type="evidence" value="ECO:0007669"/>
    <property type="project" value="UniProtKB-KW"/>
</dbReference>
<dbReference type="AlphaFoldDB" id="A0A852T3B8"/>
<dbReference type="Pfam" id="PF00106">
    <property type="entry name" value="adh_short"/>
    <property type="match status" value="1"/>
</dbReference>
<keyword evidence="4" id="KW-1185">Reference proteome</keyword>
<dbReference type="InterPro" id="IPR002347">
    <property type="entry name" value="SDR_fam"/>
</dbReference>
<comment type="similarity">
    <text evidence="2">Belongs to the short-chain dehydrogenases/reductases (SDR) family.</text>
</comment>
<comment type="caution">
    <text evidence="3">The sequence shown here is derived from an EMBL/GenBank/DDBJ whole genome shotgun (WGS) entry which is preliminary data.</text>
</comment>
<dbReference type="PRINTS" id="PR00080">
    <property type="entry name" value="SDRFAMILY"/>
</dbReference>
<dbReference type="EMBL" id="JACCBJ010000001">
    <property type="protein sequence ID" value="NYD75989.1"/>
    <property type="molecule type" value="Genomic_DNA"/>
</dbReference>
<dbReference type="SUPFAM" id="SSF51735">
    <property type="entry name" value="NAD(P)-binding Rossmann-fold domains"/>
    <property type="match status" value="1"/>
</dbReference>
<name>A0A852T3B8_9MICO</name>
<protein>
    <submittedName>
        <fullName evidence="3">NAD(P)-dependent dehydrogenase (Short-subunit alcohol dehydrogenase family)</fullName>
    </submittedName>
</protein>
<dbReference type="Gene3D" id="3.40.50.720">
    <property type="entry name" value="NAD(P)-binding Rossmann-like Domain"/>
    <property type="match status" value="1"/>
</dbReference>
<evidence type="ECO:0000256" key="1">
    <source>
        <dbReference type="ARBA" id="ARBA00023002"/>
    </source>
</evidence>
<dbReference type="Proteomes" id="UP000589620">
    <property type="component" value="Unassembled WGS sequence"/>
</dbReference>
<gene>
    <name evidence="3" type="ORF">BJ963_003508</name>
</gene>
<keyword evidence="1" id="KW-0560">Oxidoreductase</keyword>
<proteinExistence type="inferred from homology"/>
<evidence type="ECO:0000256" key="2">
    <source>
        <dbReference type="RuleBase" id="RU000363"/>
    </source>
</evidence>
<sequence>MPTLSGSSAHPPTIVITGATSGLGRLAAIELARQGARLAITARDAHRADATRAAIVAARPGAEVRVFSAELTRMDDVRRVGQEIAAAYDRIDVLVNNAGLHAFEQRVTADGFPEMVAVNYLAPWLLTRELLPALTRTPGARIVNVASEASRRHGTLALPDDLTDTRPFTARGSSRVYGASKLLDIMFTLELARRIEDTGVTANCLDPGFNVTGLGRELRFAAALERILRRLRIGDPSRGAGLIVRLATDPAFAGRTGGYYSVRDARPLTPAHPGADPEWQRRLWDDTERLLGV</sequence>
<accession>A0A852T3B8</accession>
<dbReference type="PANTHER" id="PTHR43157">
    <property type="entry name" value="PHOSPHATIDYLINOSITOL-GLYCAN BIOSYNTHESIS CLASS F PROTEIN-RELATED"/>
    <property type="match status" value="1"/>
</dbReference>
<dbReference type="PRINTS" id="PR00081">
    <property type="entry name" value="GDHRDH"/>
</dbReference>
<organism evidence="3 4">
    <name type="scientific">Leifsonia soli</name>
    <dbReference type="NCBI Taxonomy" id="582665"/>
    <lineage>
        <taxon>Bacteria</taxon>
        <taxon>Bacillati</taxon>
        <taxon>Actinomycetota</taxon>
        <taxon>Actinomycetes</taxon>
        <taxon>Micrococcales</taxon>
        <taxon>Microbacteriaceae</taxon>
        <taxon>Leifsonia</taxon>
    </lineage>
</organism>
<dbReference type="PANTHER" id="PTHR43157:SF31">
    <property type="entry name" value="PHOSPHATIDYLINOSITOL-GLYCAN BIOSYNTHESIS CLASS F PROTEIN"/>
    <property type="match status" value="1"/>
</dbReference>
<dbReference type="RefSeq" id="WP_179457750.1">
    <property type="nucleotide sequence ID" value="NZ_BAAAPX010000001.1"/>
</dbReference>